<accession>A0AAU9VY89</accession>
<feature type="active site" description="Proton donor/acceptor" evidence="6">
    <location>
        <position position="232"/>
    </location>
</feature>
<evidence type="ECO:0000256" key="4">
    <source>
        <dbReference type="ARBA" id="ARBA00023242"/>
    </source>
</evidence>
<evidence type="ECO:0000256" key="7">
    <source>
        <dbReference type="SAM" id="MobiDB-lite"/>
    </source>
</evidence>
<comment type="catalytic activity">
    <reaction evidence="5">
        <text>a 3'-end uridylyl-uridine-RNA = a 3'-end 2',3'-cyclophospho-uridine-RNA + uridine</text>
        <dbReference type="Rhea" id="RHEA:46052"/>
        <dbReference type="Rhea" id="RHEA-COMP:17384"/>
        <dbReference type="Rhea" id="RHEA-COMP:17385"/>
        <dbReference type="ChEBI" id="CHEBI:16704"/>
        <dbReference type="ChEBI" id="CHEBI:85643"/>
        <dbReference type="ChEBI" id="CHEBI:85644"/>
    </reaction>
    <physiologicalReaction direction="left-to-right" evidence="5">
        <dbReference type="Rhea" id="RHEA:46053"/>
    </physiologicalReaction>
</comment>
<dbReference type="Pfam" id="PF09749">
    <property type="entry name" value="HVSL"/>
    <property type="match status" value="1"/>
</dbReference>
<evidence type="ECO:0000256" key="2">
    <source>
        <dbReference type="ARBA" id="ARBA00022801"/>
    </source>
</evidence>
<keyword evidence="3" id="KW-0456">Lyase</keyword>
<evidence type="ECO:0000256" key="3">
    <source>
        <dbReference type="ARBA" id="ARBA00023239"/>
    </source>
</evidence>
<comment type="similarity">
    <text evidence="6">Belongs to the 2H phosphoesterase superfamily. USB1 family.</text>
</comment>
<keyword evidence="2 6" id="KW-0378">Hydrolase</keyword>
<proteinExistence type="inferred from homology"/>
<comment type="subcellular location">
    <subcellularLocation>
        <location evidence="6">Nucleus</location>
    </subcellularLocation>
</comment>
<feature type="active site" description="Proton donor/acceptor" evidence="6">
    <location>
        <position position="144"/>
    </location>
</feature>
<dbReference type="PANTHER" id="PTHR13522:SF3">
    <property type="entry name" value="U6 SNRNA PHOSPHODIESTERASE 1"/>
    <property type="match status" value="1"/>
</dbReference>
<reference evidence="8 9" key="1">
    <citation type="submission" date="2022-05" db="EMBL/GenBank/DDBJ databases">
        <authorList>
            <consortium name="Genoscope - CEA"/>
            <person name="William W."/>
        </authorList>
    </citation>
    <scope>NUCLEOTIDE SEQUENCE [LARGE SCALE GENOMIC DNA]</scope>
</reference>
<dbReference type="Gene3D" id="3.90.1140.10">
    <property type="entry name" value="Cyclic phosphodiesterase"/>
    <property type="match status" value="1"/>
</dbReference>
<comment type="function">
    <text evidence="6">Phosphodiesterase responsible for the U6 snRNA 3' end processing. Acts as an exoribonuclease (RNase) responsible for trimming the poly(U) tract of the last nucleotides in the pre-U6 snRNA molecule, leading to the formation of mature U6 snRNA.</text>
</comment>
<dbReference type="EC" id="3.1.4.-" evidence="6"/>
<dbReference type="Proteomes" id="UP001159428">
    <property type="component" value="Unassembled WGS sequence"/>
</dbReference>
<evidence type="ECO:0000313" key="8">
    <source>
        <dbReference type="EMBL" id="CAH3042362.1"/>
    </source>
</evidence>
<dbReference type="HAMAP" id="MF_03040">
    <property type="entry name" value="USB1"/>
    <property type="match status" value="1"/>
</dbReference>
<dbReference type="PANTHER" id="PTHR13522">
    <property type="entry name" value="U6 SNRNA PHOSPHODIESTERASE 1"/>
    <property type="match status" value="1"/>
</dbReference>
<evidence type="ECO:0000256" key="6">
    <source>
        <dbReference type="HAMAP-Rule" id="MF_03040"/>
    </source>
</evidence>
<keyword evidence="1 6" id="KW-0540">Nuclease</keyword>
<keyword evidence="9" id="KW-1185">Reference proteome</keyword>
<feature type="compositionally biased region" description="Acidic residues" evidence="7">
    <location>
        <begin position="16"/>
        <end position="27"/>
    </location>
</feature>
<dbReference type="InterPro" id="IPR027521">
    <property type="entry name" value="Usb1"/>
</dbReference>
<dbReference type="AlphaFoldDB" id="A0AAU9VY89"/>
<dbReference type="GO" id="GO:1990838">
    <property type="term" value="F:poly(U)-specific exoribonuclease activity, producing 3' uridine cyclic phosphate ends"/>
    <property type="evidence" value="ECO:0007669"/>
    <property type="project" value="UniProtKB-UniRule"/>
</dbReference>
<dbReference type="GO" id="GO:0005634">
    <property type="term" value="C:nucleus"/>
    <property type="evidence" value="ECO:0007669"/>
    <property type="project" value="UniProtKB-SubCell"/>
</dbReference>
<name>A0AAU9VY89_9CNID</name>
<evidence type="ECO:0000313" key="9">
    <source>
        <dbReference type="Proteomes" id="UP001159428"/>
    </source>
</evidence>
<protein>
    <recommendedName>
        <fullName evidence="6">U6 snRNA phosphodiesterase</fullName>
        <ecNumber evidence="6">3.1.4.-</ecNumber>
    </recommendedName>
</protein>
<keyword evidence="4 6" id="KW-0539">Nucleus</keyword>
<evidence type="ECO:0000256" key="1">
    <source>
        <dbReference type="ARBA" id="ARBA00022722"/>
    </source>
</evidence>
<feature type="region of interest" description="Disordered" evidence="7">
    <location>
        <begin position="1"/>
        <end position="33"/>
    </location>
</feature>
<gene>
    <name evidence="8" type="ORF">PMEA_00028782</name>
</gene>
<comment type="caution">
    <text evidence="8">The sequence shown here is derived from an EMBL/GenBank/DDBJ whole genome shotgun (WGS) entry which is preliminary data.</text>
</comment>
<sequence>MSKDGLSQLLSSYGSDESENSSDDAEELTAVKKKTESQSMKLKLAKTEKGGCENCGITQEERKVLPLPKEVLNMFREDPISEDESAKHHGRIRTFSHFPGNWAMHVFIPFTTNSYFESLVVSVVESLAAIISGEVHLTPCNELHVSVSRTVPVRHYWIEPIVQQLKNGLSTVQSFRSTLQCPEFYTNDEKTRSFLALKVVAGHKKLKEIVAIVDDILEEFSLPAFYKDPSFHLSIAWLLGDISSERTEEIQTKLQDILDTCICEKEVARSLVLEVKEVHCNIGNKHFVFPLDGT</sequence>
<dbReference type="EMBL" id="CALNXJ010000006">
    <property type="protein sequence ID" value="CAH3042362.1"/>
    <property type="molecule type" value="Genomic_DNA"/>
</dbReference>
<dbReference type="GO" id="GO:0034477">
    <property type="term" value="P:U6 snRNA 3'-end processing"/>
    <property type="evidence" value="ECO:0007669"/>
    <property type="project" value="UniProtKB-UniRule"/>
</dbReference>
<organism evidence="8 9">
    <name type="scientific">Pocillopora meandrina</name>
    <dbReference type="NCBI Taxonomy" id="46732"/>
    <lineage>
        <taxon>Eukaryota</taxon>
        <taxon>Metazoa</taxon>
        <taxon>Cnidaria</taxon>
        <taxon>Anthozoa</taxon>
        <taxon>Hexacorallia</taxon>
        <taxon>Scleractinia</taxon>
        <taxon>Astrocoeniina</taxon>
        <taxon>Pocilloporidae</taxon>
        <taxon>Pocillopora</taxon>
    </lineage>
</organism>
<evidence type="ECO:0000256" key="5">
    <source>
        <dbReference type="ARBA" id="ARBA00029300"/>
    </source>
</evidence>
<dbReference type="GO" id="GO:0016829">
    <property type="term" value="F:lyase activity"/>
    <property type="evidence" value="ECO:0007669"/>
    <property type="project" value="UniProtKB-KW"/>
</dbReference>